<feature type="non-terminal residue" evidence="1">
    <location>
        <position position="247"/>
    </location>
</feature>
<sequence>MRRGGIINHITTIQVCGDAADANIIVGTDYSDLRITPAQFLTYYSDDGGETWIPSGTKSPTGGDFSVIDVDDTLLGSFNAKTYVLMSPDYCDSGIAYAGTWGVGTSAFSRTSDGAETWDQISLVDYGSGTVGYAVVDLDAAGYNAEGALHMTTIIGADSFSLTATASTSATVVETTVDDDVVNVTVLTDADGDVTATYSAGTWTITLPDVGDAVLVTALKHDSNVTWTATNVTAAEVTDFDGDMTVA</sequence>
<dbReference type="EMBL" id="BARV01023298">
    <property type="protein sequence ID" value="GAI29818.1"/>
    <property type="molecule type" value="Genomic_DNA"/>
</dbReference>
<reference evidence="1" key="1">
    <citation type="journal article" date="2014" name="Front. Microbiol.">
        <title>High frequency of phylogenetically diverse reductive dehalogenase-homologous genes in deep subseafloor sedimentary metagenomes.</title>
        <authorList>
            <person name="Kawai M."/>
            <person name="Futagami T."/>
            <person name="Toyoda A."/>
            <person name="Takaki Y."/>
            <person name="Nishi S."/>
            <person name="Hori S."/>
            <person name="Arai W."/>
            <person name="Tsubouchi T."/>
            <person name="Morono Y."/>
            <person name="Uchiyama I."/>
            <person name="Ito T."/>
            <person name="Fujiyama A."/>
            <person name="Inagaki F."/>
            <person name="Takami H."/>
        </authorList>
    </citation>
    <scope>NUCLEOTIDE SEQUENCE</scope>
    <source>
        <strain evidence="1">Expedition CK06-06</strain>
    </source>
</reference>
<dbReference type="SUPFAM" id="SSF50939">
    <property type="entry name" value="Sialidases"/>
    <property type="match status" value="1"/>
</dbReference>
<gene>
    <name evidence="1" type="ORF">S06H3_38245</name>
</gene>
<evidence type="ECO:0000313" key="1">
    <source>
        <dbReference type="EMBL" id="GAI29818.1"/>
    </source>
</evidence>
<dbReference type="Gene3D" id="2.120.10.10">
    <property type="match status" value="1"/>
</dbReference>
<comment type="caution">
    <text evidence="1">The sequence shown here is derived from an EMBL/GenBank/DDBJ whole genome shotgun (WGS) entry which is preliminary data.</text>
</comment>
<protein>
    <submittedName>
        <fullName evidence="1">Uncharacterized protein</fullName>
    </submittedName>
</protein>
<proteinExistence type="predicted"/>
<accession>X1MEX3</accession>
<name>X1MEX3_9ZZZZ</name>
<dbReference type="InterPro" id="IPR036278">
    <property type="entry name" value="Sialidase_sf"/>
</dbReference>
<organism evidence="1">
    <name type="scientific">marine sediment metagenome</name>
    <dbReference type="NCBI Taxonomy" id="412755"/>
    <lineage>
        <taxon>unclassified sequences</taxon>
        <taxon>metagenomes</taxon>
        <taxon>ecological metagenomes</taxon>
    </lineage>
</organism>
<dbReference type="AlphaFoldDB" id="X1MEX3"/>